<dbReference type="RefSeq" id="WP_283831536.1">
    <property type="nucleotide sequence ID" value="NZ_JASJEU010000012.1"/>
</dbReference>
<dbReference type="Gene3D" id="1.10.287.860">
    <property type="entry name" value="Nucleotidyltransferase"/>
    <property type="match status" value="1"/>
</dbReference>
<feature type="coiled-coil region" evidence="1">
    <location>
        <begin position="44"/>
        <end position="75"/>
    </location>
</feature>
<dbReference type="Gene3D" id="3.30.460.10">
    <property type="entry name" value="Beta Polymerase, domain 2"/>
    <property type="match status" value="1"/>
</dbReference>
<evidence type="ECO:0000256" key="2">
    <source>
        <dbReference type="SAM" id="MobiDB-lite"/>
    </source>
</evidence>
<comment type="caution">
    <text evidence="4">The sequence shown here is derived from an EMBL/GenBank/DDBJ whole genome shotgun (WGS) entry which is preliminary data.</text>
</comment>
<dbReference type="Pfam" id="PF04607">
    <property type="entry name" value="RelA_SpoT"/>
    <property type="match status" value="1"/>
</dbReference>
<dbReference type="PANTHER" id="PTHR47837">
    <property type="entry name" value="GTP PYROPHOSPHOKINASE YJBM"/>
    <property type="match status" value="1"/>
</dbReference>
<reference evidence="4 5" key="1">
    <citation type="submission" date="2023-05" db="EMBL/GenBank/DDBJ databases">
        <title>Gordonibacter KGMB12511T sp. nov., isolated from faeces of healthy Korean.</title>
        <authorList>
            <person name="Kim H.S."/>
            <person name="Kim J.-S."/>
            <person name="Suh M.K."/>
            <person name="Eom M.K."/>
            <person name="Do H.E."/>
            <person name="Lee J.-S."/>
        </authorList>
    </citation>
    <scope>NUCLEOTIDE SEQUENCE [LARGE SCALE GENOMIC DNA]</scope>
    <source>
        <strain evidence="4 5">KGMB12511</strain>
    </source>
</reference>
<evidence type="ECO:0000313" key="5">
    <source>
        <dbReference type="Proteomes" id="UP001232750"/>
    </source>
</evidence>
<feature type="region of interest" description="Disordered" evidence="2">
    <location>
        <begin position="1"/>
        <end position="27"/>
    </location>
</feature>
<evidence type="ECO:0000313" key="4">
    <source>
        <dbReference type="EMBL" id="MDJ1650184.1"/>
    </source>
</evidence>
<evidence type="ECO:0000259" key="3">
    <source>
        <dbReference type="SMART" id="SM00954"/>
    </source>
</evidence>
<dbReference type="SMART" id="SM00954">
    <property type="entry name" value="RelA_SpoT"/>
    <property type="match status" value="1"/>
</dbReference>
<gene>
    <name evidence="4" type="ORF">QNJ86_05190</name>
</gene>
<dbReference type="PANTHER" id="PTHR47837:SF2">
    <property type="entry name" value="GTP PYROPHOSPHOKINASE YWAC"/>
    <property type="match status" value="1"/>
</dbReference>
<dbReference type="CDD" id="cd05399">
    <property type="entry name" value="NT_Rel-Spo_like"/>
    <property type="match status" value="1"/>
</dbReference>
<dbReference type="SUPFAM" id="SSF81301">
    <property type="entry name" value="Nucleotidyltransferase"/>
    <property type="match status" value="1"/>
</dbReference>
<organism evidence="4 5">
    <name type="scientific">Gordonibacter faecis</name>
    <dbReference type="NCBI Taxonomy" id="3047475"/>
    <lineage>
        <taxon>Bacteria</taxon>
        <taxon>Bacillati</taxon>
        <taxon>Actinomycetota</taxon>
        <taxon>Coriobacteriia</taxon>
        <taxon>Eggerthellales</taxon>
        <taxon>Eggerthellaceae</taxon>
        <taxon>Gordonibacter</taxon>
    </lineage>
</organism>
<dbReference type="InterPro" id="IPR043519">
    <property type="entry name" value="NT_sf"/>
</dbReference>
<proteinExistence type="predicted"/>
<evidence type="ECO:0000256" key="1">
    <source>
        <dbReference type="SAM" id="Coils"/>
    </source>
</evidence>
<protein>
    <submittedName>
        <fullName evidence="4">(P)ppGpp synthetase</fullName>
    </submittedName>
</protein>
<keyword evidence="5" id="KW-1185">Reference proteome</keyword>
<name>A0ABT7DKX4_9ACTN</name>
<dbReference type="InterPro" id="IPR007685">
    <property type="entry name" value="RelA_SpoT"/>
</dbReference>
<sequence length="247" mass="28911">MPEVAQPDFDHRMEAQASPEEPGTRSAFDVTDDLREPIDDITRLKDAEAKTREIIQKYQAAMREMEVRFEILDQDLNLKKHRNPIHHVESRIKKPASIFEKLGRYGKEATLENMERYIMDIAGVRVICSYIHDVYNLLELLRKQDDLVIVTVKDYIKDPKPNGYRSLHVIVRIPVYFLDNKELIPVEVQLRTIAMDFWASLEHDLKYKSVSEVHGIDSYDELKDCSRIIEDVESRMQILARALEIED</sequence>
<dbReference type="Proteomes" id="UP001232750">
    <property type="component" value="Unassembled WGS sequence"/>
</dbReference>
<dbReference type="InterPro" id="IPR052366">
    <property type="entry name" value="GTP_Pyrophosphokinase"/>
</dbReference>
<dbReference type="EMBL" id="JASJEU010000012">
    <property type="protein sequence ID" value="MDJ1650184.1"/>
    <property type="molecule type" value="Genomic_DNA"/>
</dbReference>
<accession>A0ABT7DKX4</accession>
<feature type="domain" description="RelA/SpoT" evidence="3">
    <location>
        <begin position="90"/>
        <end position="213"/>
    </location>
</feature>
<keyword evidence="1" id="KW-0175">Coiled coil</keyword>